<keyword evidence="3" id="KW-1185">Reference proteome</keyword>
<keyword evidence="1" id="KW-0812">Transmembrane</keyword>
<dbReference type="PATRIC" id="fig|1476583.3.peg.3039"/>
<keyword evidence="1" id="KW-0472">Membrane</keyword>
<evidence type="ECO:0000256" key="1">
    <source>
        <dbReference type="SAM" id="Phobius"/>
    </source>
</evidence>
<feature type="transmembrane region" description="Helical" evidence="1">
    <location>
        <begin position="37"/>
        <end position="54"/>
    </location>
</feature>
<evidence type="ECO:0000313" key="2">
    <source>
        <dbReference type="EMBL" id="EYB66949.1"/>
    </source>
</evidence>
<protein>
    <submittedName>
        <fullName evidence="2">Uncharacterized protein</fullName>
    </submittedName>
</protein>
<sequence length="80" mass="9091">MEPRTRRSFFPSSIYTVFLILLNLAAFSVAVVDAKGLVLVVLSLMYTVHMRVQLTQREEQRRTNELLEELLDGSGPLPRG</sequence>
<dbReference type="AlphaFoldDB" id="A0A016QME7"/>
<dbReference type="STRING" id="1476583.DEIPH_ctg060orf0028"/>
<gene>
    <name evidence="2" type="ORF">DEIPH_ctg060orf0028</name>
</gene>
<organism evidence="2 3">
    <name type="scientific">Deinococcus phoenicis</name>
    <dbReference type="NCBI Taxonomy" id="1476583"/>
    <lineage>
        <taxon>Bacteria</taxon>
        <taxon>Thermotogati</taxon>
        <taxon>Deinococcota</taxon>
        <taxon>Deinococci</taxon>
        <taxon>Deinococcales</taxon>
        <taxon>Deinococcaceae</taxon>
        <taxon>Deinococcus</taxon>
    </lineage>
</organism>
<name>A0A016QME7_9DEIO</name>
<evidence type="ECO:0000313" key="3">
    <source>
        <dbReference type="Proteomes" id="UP000020492"/>
    </source>
</evidence>
<keyword evidence="1" id="KW-1133">Transmembrane helix</keyword>
<reference evidence="2 3" key="1">
    <citation type="submission" date="2014-03" db="EMBL/GenBank/DDBJ databases">
        <title>Draft genome sequence of Deinococcus phoenicis 1P10ME.</title>
        <authorList>
            <person name="Stepanov V.G."/>
            <person name="Vaishampayan P."/>
            <person name="Venkateswaran K."/>
            <person name="Fox G.E."/>
        </authorList>
    </citation>
    <scope>NUCLEOTIDE SEQUENCE [LARGE SCALE GENOMIC DNA]</scope>
    <source>
        <strain evidence="2 3">1P10ME</strain>
    </source>
</reference>
<feature type="transmembrane region" description="Helical" evidence="1">
    <location>
        <begin position="12"/>
        <end position="31"/>
    </location>
</feature>
<dbReference type="Proteomes" id="UP000020492">
    <property type="component" value="Unassembled WGS sequence"/>
</dbReference>
<dbReference type="EMBL" id="JHAC01000058">
    <property type="protein sequence ID" value="EYB66949.1"/>
    <property type="molecule type" value="Genomic_DNA"/>
</dbReference>
<proteinExistence type="predicted"/>
<comment type="caution">
    <text evidence="2">The sequence shown here is derived from an EMBL/GenBank/DDBJ whole genome shotgun (WGS) entry which is preliminary data.</text>
</comment>
<accession>A0A016QME7</accession>